<feature type="non-terminal residue" evidence="1">
    <location>
        <position position="1"/>
    </location>
</feature>
<gene>
    <name evidence="1" type="ORF">METZ01_LOCUS418127</name>
</gene>
<organism evidence="1">
    <name type="scientific">marine metagenome</name>
    <dbReference type="NCBI Taxonomy" id="408172"/>
    <lineage>
        <taxon>unclassified sequences</taxon>
        <taxon>metagenomes</taxon>
        <taxon>ecological metagenomes</taxon>
    </lineage>
</organism>
<dbReference type="EMBL" id="UINC01164428">
    <property type="protein sequence ID" value="SVD65273.1"/>
    <property type="molecule type" value="Genomic_DNA"/>
</dbReference>
<feature type="non-terminal residue" evidence="1">
    <location>
        <position position="31"/>
    </location>
</feature>
<proteinExistence type="predicted"/>
<sequence>VKAFLQASWSGAGSLAYGQSAKEEAFPPFLP</sequence>
<evidence type="ECO:0000313" key="1">
    <source>
        <dbReference type="EMBL" id="SVD65273.1"/>
    </source>
</evidence>
<reference evidence="1" key="1">
    <citation type="submission" date="2018-05" db="EMBL/GenBank/DDBJ databases">
        <authorList>
            <person name="Lanie J.A."/>
            <person name="Ng W.-L."/>
            <person name="Kazmierczak K.M."/>
            <person name="Andrzejewski T.M."/>
            <person name="Davidsen T.M."/>
            <person name="Wayne K.J."/>
            <person name="Tettelin H."/>
            <person name="Glass J.I."/>
            <person name="Rusch D."/>
            <person name="Podicherti R."/>
            <person name="Tsui H.-C.T."/>
            <person name="Winkler M.E."/>
        </authorList>
    </citation>
    <scope>NUCLEOTIDE SEQUENCE</scope>
</reference>
<dbReference type="AlphaFoldDB" id="A0A382X2W4"/>
<accession>A0A382X2W4</accession>
<protein>
    <submittedName>
        <fullName evidence="1">Uncharacterized protein</fullName>
    </submittedName>
</protein>
<name>A0A382X2W4_9ZZZZ</name>